<feature type="transmembrane region" description="Helical" evidence="1">
    <location>
        <begin position="153"/>
        <end position="173"/>
    </location>
</feature>
<reference evidence="2" key="2">
    <citation type="journal article" date="2021" name="PeerJ">
        <title>Extensive microbial diversity within the chicken gut microbiome revealed by metagenomics and culture.</title>
        <authorList>
            <person name="Gilroy R."/>
            <person name="Ravi A."/>
            <person name="Getino M."/>
            <person name="Pursley I."/>
            <person name="Horton D.L."/>
            <person name="Alikhan N.F."/>
            <person name="Baker D."/>
            <person name="Gharbi K."/>
            <person name="Hall N."/>
            <person name="Watson M."/>
            <person name="Adriaenssens E.M."/>
            <person name="Foster-Nyarko E."/>
            <person name="Jarju S."/>
            <person name="Secka A."/>
            <person name="Antonio M."/>
            <person name="Oren A."/>
            <person name="Chaudhuri R.R."/>
            <person name="La Ragione R."/>
            <person name="Hildebrand F."/>
            <person name="Pallen M.J."/>
        </authorList>
    </citation>
    <scope>NUCLEOTIDE SEQUENCE</scope>
    <source>
        <strain evidence="2">ChiGjej1B1-22543</strain>
    </source>
</reference>
<feature type="transmembrane region" description="Helical" evidence="1">
    <location>
        <begin position="120"/>
        <end position="141"/>
    </location>
</feature>
<evidence type="ECO:0000256" key="1">
    <source>
        <dbReference type="SAM" id="Phobius"/>
    </source>
</evidence>
<keyword evidence="1" id="KW-1133">Transmembrane helix</keyword>
<accession>A0A9D1LP92</accession>
<protein>
    <submittedName>
        <fullName evidence="2">Uncharacterized protein</fullName>
    </submittedName>
</protein>
<feature type="transmembrane region" description="Helical" evidence="1">
    <location>
        <begin position="222"/>
        <end position="248"/>
    </location>
</feature>
<name>A0A9D1LP92_9FIRM</name>
<feature type="transmembrane region" description="Helical" evidence="1">
    <location>
        <begin position="65"/>
        <end position="94"/>
    </location>
</feature>
<dbReference type="Proteomes" id="UP000824070">
    <property type="component" value="Unassembled WGS sequence"/>
</dbReference>
<gene>
    <name evidence="2" type="ORF">IAC52_04265</name>
</gene>
<keyword evidence="1" id="KW-0812">Transmembrane</keyword>
<feature type="transmembrane region" description="Helical" evidence="1">
    <location>
        <begin position="31"/>
        <end position="53"/>
    </location>
</feature>
<proteinExistence type="predicted"/>
<dbReference type="AlphaFoldDB" id="A0A9D1LP92"/>
<dbReference type="EMBL" id="DVMV01000035">
    <property type="protein sequence ID" value="HIU45492.1"/>
    <property type="molecule type" value="Genomic_DNA"/>
</dbReference>
<keyword evidence="1" id="KW-0472">Membrane</keyword>
<evidence type="ECO:0000313" key="3">
    <source>
        <dbReference type="Proteomes" id="UP000824070"/>
    </source>
</evidence>
<organism evidence="2 3">
    <name type="scientific">Candidatus Alloenteromonas pullicola</name>
    <dbReference type="NCBI Taxonomy" id="2840784"/>
    <lineage>
        <taxon>Bacteria</taxon>
        <taxon>Bacillati</taxon>
        <taxon>Bacillota</taxon>
        <taxon>Bacillota incertae sedis</taxon>
        <taxon>Candidatus Alloenteromonas</taxon>
    </lineage>
</organism>
<evidence type="ECO:0000313" key="2">
    <source>
        <dbReference type="EMBL" id="HIU45492.1"/>
    </source>
</evidence>
<sequence length="282" mass="31543">MRKKKKEIKLAPDELPYNRCKQLAWVFRRHFFELAGCSLLMGLFALPAEAWVVVSSSGTFFDQKYLANVLLVYGALSVLIAVFGLGAAGGTYFFHQLSWNNGASLLDDFFAGIRKNGKRFAMMGFLFGIVYLLIHLLIYFSNLDEAVNAYLKAASIGISYALLFLLFCVYGVLGPLETTYEGGALRNFAIAMRISLANLYKGVWIFLLCALPFALFEFIGNVYLAFGVFIVCAAFYFGFACLLCVLYSNHLFDIAFNRRQYASAYRKGLVGEGDVSFPPKKK</sequence>
<feature type="transmembrane region" description="Helical" evidence="1">
    <location>
        <begin position="194"/>
        <end position="216"/>
    </location>
</feature>
<reference evidence="2" key="1">
    <citation type="submission" date="2020-10" db="EMBL/GenBank/DDBJ databases">
        <authorList>
            <person name="Gilroy R."/>
        </authorList>
    </citation>
    <scope>NUCLEOTIDE SEQUENCE</scope>
    <source>
        <strain evidence="2">ChiGjej1B1-22543</strain>
    </source>
</reference>
<comment type="caution">
    <text evidence="2">The sequence shown here is derived from an EMBL/GenBank/DDBJ whole genome shotgun (WGS) entry which is preliminary data.</text>
</comment>